<feature type="region of interest" description="Disordered" evidence="2">
    <location>
        <begin position="711"/>
        <end position="730"/>
    </location>
</feature>
<gene>
    <name evidence="4" type="ORF">C1SCF055_LOCUS30034</name>
</gene>
<dbReference type="InterPro" id="IPR001878">
    <property type="entry name" value="Znf_CCHC"/>
</dbReference>
<name>A0A9P1GBH4_9DINO</name>
<dbReference type="Gene3D" id="2.130.10.30">
    <property type="entry name" value="Regulator of chromosome condensation 1/beta-lactamase-inhibitor protein II"/>
    <property type="match status" value="3"/>
</dbReference>
<dbReference type="Gene3D" id="4.10.60.10">
    <property type="entry name" value="Zinc finger, CCHC-type"/>
    <property type="match status" value="1"/>
</dbReference>
<accession>A0A9P1GBH4</accession>
<evidence type="ECO:0000313" key="4">
    <source>
        <dbReference type="EMBL" id="CAI4004227.1"/>
    </source>
</evidence>
<sequence>MLIEEGDETALAIQEFEDQVIHVCQDSPELAMAFSTYQEARQKLRDKFRSRGFWSLRHGKGKGKNKSKKGKGPRKYQSLAERIASSTCRACGARGHWKDECPLKDKNVTADANVILTEELSGGGELLDELPGHDLANWQNQIGFKVSPLFLKLTAMTLPSASGTPFPGLQTEMLDAMLSGEVDASLAFEDRQLPEIKSRRPPGVMTLKEWGQLKFPEGKWRHKSFFQAYQEDPKYGKFMKEHRKLVSAWALSFQAYVEAMDRMQEDCSKAFYQEYARQWAKAEMSKTYPKAEIEKSQGPEWELLTGGVTSRPMSTMSSPSQKRPMEEEQSQMAIEVQQKEEMITRMAILQREMDKIKADLEGQAALWKVLEEERPREVWMAPECKYWGNFSRRNMGRYHCKQTPAGDHGCAAGEYWDGIFKKIETMVPRVGKRVLDDDGVLAQIQKGAPNLKVQRVEACRGTERLRLPGADADPETIPLRLTVVKDRITGQSMVLGPAEEWAALPKRQQIRKGQSAKMSLTIFGSFPKSGELETMGSDKEAGMRNLIWFKELWIISATVVRKQKLVQRGANLRRDRGRWYGPASVVAVEGSKNVWLNHAGKLVRTSPEQLRAASFREWKQAKELLTESGPGNSDLQRALNDGSFIDVDGEDFPDWEAETEGYDPSIGEPEGELSVQPPGTPNGELSNQSEPPQGVEQSENELPDYVRVPVPESVSESDGDASQAGVNLEPTDDLLFGDDITMSADDRCCQFWEIEIPVENHEEHALFCAGSADESVLLVTGAKKKRVEVRLSDLSSADQQRMAVAKHKEIGAWLKHGTVRKASKGKNPEEAIMRCRWLLTWKSASPEDHPKDVSEGRKAKARLIVVGYEDPGVGVVQNDSPTLTKDGRQMVVQQVSSHGWELVSFDVSTAFLQGEGDGRLLGLYPTPELTEALGLEPGDQCQLVGKEKYAHQGGLIFVTTPELLENKRSVVAPVVYHLHLGRNYWFTSSGGQRCGLSHWWEKQQRRCCWWLLLKRGNVQKLQAIKKTAAWASDSFALLRCDGTVSTWGEPTEGGNSSSAQDRLQHIVDVVGSQSAFTALRSDGEIVTWGHKDFGSALGGHKDFLKDVTEIVASGRAFAAILKDGTVISWGDKKYGGDCSAVKDRLKDVRSLAASFSAFAAICGGGHVVSWGNEASGGSCENVKDELVNVRQLSATDAAFAALLADGKVVTWGADGDGGKSENLEKVQEISGTSKAFAAILTDGTVRTWGDPSKGGDCSLVQEKLKHVQRLYPSGRGFAALLSDGHVVSWGEVSDTRGVEDELLDIRYIASSYGAFLALRGDGTVVSWGDQNYGANTNRLKGELSNVQIISGASEGFAAIRADGRIICWDRIGQVDLKVHA</sequence>
<reference evidence="4" key="1">
    <citation type="submission" date="2022-10" db="EMBL/GenBank/DDBJ databases">
        <authorList>
            <person name="Chen Y."/>
            <person name="Dougan E. K."/>
            <person name="Chan C."/>
            <person name="Rhodes N."/>
            <person name="Thang M."/>
        </authorList>
    </citation>
    <scope>NUCLEOTIDE SEQUENCE</scope>
</reference>
<feature type="region of interest" description="Disordered" evidence="2">
    <location>
        <begin position="646"/>
        <end position="702"/>
    </location>
</feature>
<protein>
    <submittedName>
        <fullName evidence="6">E3 ubiquitin-protein ligase HERC2</fullName>
    </submittedName>
</protein>
<feature type="compositionally biased region" description="Low complexity" evidence="2">
    <location>
        <begin position="309"/>
        <end position="320"/>
    </location>
</feature>
<feature type="domain" description="CCHC-type" evidence="3">
    <location>
        <begin position="88"/>
        <end position="102"/>
    </location>
</feature>
<dbReference type="PANTHER" id="PTHR45982">
    <property type="entry name" value="REGULATOR OF CHROMOSOME CONDENSATION"/>
    <property type="match status" value="1"/>
</dbReference>
<dbReference type="OrthoDB" id="408734at2759"/>
<dbReference type="PROSITE" id="PS50158">
    <property type="entry name" value="ZF_CCHC"/>
    <property type="match status" value="1"/>
</dbReference>
<keyword evidence="1" id="KW-0862">Zinc</keyword>
<feature type="region of interest" description="Disordered" evidence="2">
    <location>
        <begin position="55"/>
        <end position="76"/>
    </location>
</feature>
<evidence type="ECO:0000313" key="7">
    <source>
        <dbReference type="Proteomes" id="UP001152797"/>
    </source>
</evidence>
<feature type="compositionally biased region" description="Acidic residues" evidence="2">
    <location>
        <begin position="647"/>
        <end position="661"/>
    </location>
</feature>
<dbReference type="PANTHER" id="PTHR45982:SF1">
    <property type="entry name" value="REGULATOR OF CHROMOSOME CONDENSATION"/>
    <property type="match status" value="1"/>
</dbReference>
<dbReference type="GO" id="GO:0003676">
    <property type="term" value="F:nucleic acid binding"/>
    <property type="evidence" value="ECO:0007669"/>
    <property type="project" value="InterPro"/>
</dbReference>
<evidence type="ECO:0000256" key="2">
    <source>
        <dbReference type="SAM" id="MobiDB-lite"/>
    </source>
</evidence>
<dbReference type="EMBL" id="CAMXCT020003391">
    <property type="protein sequence ID" value="CAL1157602.1"/>
    <property type="molecule type" value="Genomic_DNA"/>
</dbReference>
<dbReference type="EMBL" id="CAMXCT030003391">
    <property type="protein sequence ID" value="CAL4791539.1"/>
    <property type="molecule type" value="Genomic_DNA"/>
</dbReference>
<dbReference type="InterPro" id="IPR009091">
    <property type="entry name" value="RCC1/BLIP-II"/>
</dbReference>
<dbReference type="InterPro" id="IPR051553">
    <property type="entry name" value="Ran_GTPase-activating"/>
</dbReference>
<dbReference type="InterPro" id="IPR036875">
    <property type="entry name" value="Znf_CCHC_sf"/>
</dbReference>
<evidence type="ECO:0000313" key="6">
    <source>
        <dbReference type="EMBL" id="CAL4791539.1"/>
    </source>
</evidence>
<dbReference type="EMBL" id="CAMXCT010003391">
    <property type="protein sequence ID" value="CAI4004227.1"/>
    <property type="molecule type" value="Genomic_DNA"/>
</dbReference>
<proteinExistence type="predicted"/>
<dbReference type="SUPFAM" id="SSF57756">
    <property type="entry name" value="Retrovirus zinc finger-like domains"/>
    <property type="match status" value="1"/>
</dbReference>
<feature type="compositionally biased region" description="Polar residues" evidence="2">
    <location>
        <begin position="683"/>
        <end position="697"/>
    </location>
</feature>
<feature type="compositionally biased region" description="Basic residues" evidence="2">
    <location>
        <begin position="57"/>
        <end position="74"/>
    </location>
</feature>
<keyword evidence="1" id="KW-0479">Metal-binding</keyword>
<evidence type="ECO:0000256" key="1">
    <source>
        <dbReference type="PROSITE-ProRule" id="PRU00047"/>
    </source>
</evidence>
<reference evidence="5" key="2">
    <citation type="submission" date="2024-04" db="EMBL/GenBank/DDBJ databases">
        <authorList>
            <person name="Chen Y."/>
            <person name="Shah S."/>
            <person name="Dougan E. K."/>
            <person name="Thang M."/>
            <person name="Chan C."/>
        </authorList>
    </citation>
    <scope>NUCLEOTIDE SEQUENCE [LARGE SCALE GENOMIC DNA]</scope>
</reference>
<evidence type="ECO:0000259" key="3">
    <source>
        <dbReference type="PROSITE" id="PS50158"/>
    </source>
</evidence>
<dbReference type="GO" id="GO:0008270">
    <property type="term" value="F:zinc ion binding"/>
    <property type="evidence" value="ECO:0007669"/>
    <property type="project" value="UniProtKB-KW"/>
</dbReference>
<organism evidence="4">
    <name type="scientific">Cladocopium goreaui</name>
    <dbReference type="NCBI Taxonomy" id="2562237"/>
    <lineage>
        <taxon>Eukaryota</taxon>
        <taxon>Sar</taxon>
        <taxon>Alveolata</taxon>
        <taxon>Dinophyceae</taxon>
        <taxon>Suessiales</taxon>
        <taxon>Symbiodiniaceae</taxon>
        <taxon>Cladocopium</taxon>
    </lineage>
</organism>
<comment type="caution">
    <text evidence="4">The sequence shown here is derived from an EMBL/GenBank/DDBJ whole genome shotgun (WGS) entry which is preliminary data.</text>
</comment>
<dbReference type="Proteomes" id="UP001152797">
    <property type="component" value="Unassembled WGS sequence"/>
</dbReference>
<keyword evidence="1" id="KW-0863">Zinc-finger</keyword>
<keyword evidence="7" id="KW-1185">Reference proteome</keyword>
<dbReference type="SUPFAM" id="SSF50985">
    <property type="entry name" value="RCC1/BLIP-II"/>
    <property type="match status" value="2"/>
</dbReference>
<feature type="region of interest" description="Disordered" evidence="2">
    <location>
        <begin position="307"/>
        <end position="326"/>
    </location>
</feature>
<evidence type="ECO:0000313" key="5">
    <source>
        <dbReference type="EMBL" id="CAL1157602.1"/>
    </source>
</evidence>